<protein>
    <submittedName>
        <fullName evidence="1">Uncharacterized protein</fullName>
    </submittedName>
</protein>
<dbReference type="Proteomes" id="UP000190027">
    <property type="component" value="Unassembled WGS sequence"/>
</dbReference>
<keyword evidence="2" id="KW-1185">Reference proteome</keyword>
<proteinExistence type="predicted"/>
<organism evidence="1 2">
    <name type="scientific">Paucidesulfovibrio gracilis DSM 16080</name>
    <dbReference type="NCBI Taxonomy" id="1121449"/>
    <lineage>
        <taxon>Bacteria</taxon>
        <taxon>Pseudomonadati</taxon>
        <taxon>Thermodesulfobacteriota</taxon>
        <taxon>Desulfovibrionia</taxon>
        <taxon>Desulfovibrionales</taxon>
        <taxon>Desulfovibrionaceae</taxon>
        <taxon>Paucidesulfovibrio</taxon>
    </lineage>
</organism>
<sequence>MRSLSVETLCPIPHGMTPFSSFARFDTKTFRPAYIRAIMEYSLADAKFSH</sequence>
<dbReference type="AlphaFoldDB" id="A0A1T4WC10"/>
<accession>A0A1T4WC10</accession>
<evidence type="ECO:0000313" key="2">
    <source>
        <dbReference type="Proteomes" id="UP000190027"/>
    </source>
</evidence>
<dbReference type="EMBL" id="FUYC01000002">
    <property type="protein sequence ID" value="SKA74241.1"/>
    <property type="molecule type" value="Genomic_DNA"/>
</dbReference>
<reference evidence="1 2" key="1">
    <citation type="submission" date="2017-02" db="EMBL/GenBank/DDBJ databases">
        <authorList>
            <person name="Peterson S.W."/>
        </authorList>
    </citation>
    <scope>NUCLEOTIDE SEQUENCE [LARGE SCALE GENOMIC DNA]</scope>
    <source>
        <strain evidence="1 2">DSM 16080</strain>
    </source>
</reference>
<evidence type="ECO:0000313" key="1">
    <source>
        <dbReference type="EMBL" id="SKA74241.1"/>
    </source>
</evidence>
<gene>
    <name evidence="1" type="ORF">SAMN02745704_00622</name>
</gene>
<name>A0A1T4WC10_9BACT</name>